<dbReference type="SFLD" id="SFLDG01212">
    <property type="entry name" value="Phytoene_synthase_like"/>
    <property type="match status" value="1"/>
</dbReference>
<evidence type="ECO:0000256" key="1">
    <source>
        <dbReference type="ARBA" id="ARBA00022679"/>
    </source>
</evidence>
<dbReference type="GO" id="GO:0004311">
    <property type="term" value="F:geranylgeranyl diphosphate synthase activity"/>
    <property type="evidence" value="ECO:0007669"/>
    <property type="project" value="InterPro"/>
</dbReference>
<keyword evidence="3" id="KW-1185">Reference proteome</keyword>
<dbReference type="InterPro" id="IPR044843">
    <property type="entry name" value="Trans_IPPS_bact-type"/>
</dbReference>
<evidence type="ECO:0000313" key="3">
    <source>
        <dbReference type="Proteomes" id="UP000652681"/>
    </source>
</evidence>
<dbReference type="EMBL" id="JACVEL010000004">
    <property type="protein sequence ID" value="MBC9812360.1"/>
    <property type="molecule type" value="Genomic_DNA"/>
</dbReference>
<dbReference type="SFLD" id="SFLDG01018">
    <property type="entry name" value="Squalene/Phytoene_Synthase_Lik"/>
    <property type="match status" value="1"/>
</dbReference>
<dbReference type="SFLD" id="SFLDS00005">
    <property type="entry name" value="Isoprenoid_Synthase_Type_I"/>
    <property type="match status" value="1"/>
</dbReference>
<dbReference type="CDD" id="cd00683">
    <property type="entry name" value="Trans_IPPS_HH"/>
    <property type="match status" value="1"/>
</dbReference>
<dbReference type="Proteomes" id="UP000652681">
    <property type="component" value="Unassembled WGS sequence"/>
</dbReference>
<keyword evidence="1" id="KW-0808">Transferase</keyword>
<dbReference type="InterPro" id="IPR008949">
    <property type="entry name" value="Isoprenoid_synthase_dom_sf"/>
</dbReference>
<dbReference type="PANTHER" id="PTHR31480">
    <property type="entry name" value="BIFUNCTIONAL LYCOPENE CYCLASE/PHYTOENE SYNTHASE"/>
    <property type="match status" value="1"/>
</dbReference>
<accession>A0A8J6PJN2</accession>
<comment type="caution">
    <text evidence="2">The sequence shown here is derived from an EMBL/GenBank/DDBJ whole genome shotgun (WGS) entry which is preliminary data.</text>
</comment>
<gene>
    <name evidence="2" type="ORF">H9Y05_07715</name>
</gene>
<dbReference type="Gene3D" id="1.10.600.10">
    <property type="entry name" value="Farnesyl Diphosphate Synthase"/>
    <property type="match status" value="1"/>
</dbReference>
<dbReference type="GO" id="GO:0051996">
    <property type="term" value="F:squalene synthase [NAD(P)H] activity"/>
    <property type="evidence" value="ECO:0007669"/>
    <property type="project" value="InterPro"/>
</dbReference>
<dbReference type="Pfam" id="PF00494">
    <property type="entry name" value="SQS_PSY"/>
    <property type="match status" value="1"/>
</dbReference>
<name>A0A8J6PJN2_9FLAO</name>
<dbReference type="PROSITE" id="PS01045">
    <property type="entry name" value="SQUALEN_PHYTOEN_SYN_2"/>
    <property type="match status" value="1"/>
</dbReference>
<dbReference type="SUPFAM" id="SSF48576">
    <property type="entry name" value="Terpenoid synthases"/>
    <property type="match status" value="1"/>
</dbReference>
<dbReference type="InterPro" id="IPR019845">
    <property type="entry name" value="Squalene/phytoene_synthase_CS"/>
</dbReference>
<sequence length="278" mass="32621">MKIVYDNISSITSKTIAQTYSTSFSMGIRLLNKKLQEPIYNIYGFVRIADEIVDSFHDCPQADLLQEFRQDTYNAIDRKISTNPVLQSFQKTVNEFGIERELIDTFLDSMEMDLEKIDYNSDLYEKYILGSAEVVGLMCLRVFVYKNDAMYEELKPYAMKLGSAFQKINFLRDLKDDYQDLGRIYFPNVDMSRFDETTKKELITEIEQDFKIGLDGIKKLPKSSRFGVYLAYVYYTKLLGSIKQRPAHTLLNERVRIPDRKKYTLLVSSYVRHQFNFI</sequence>
<proteinExistence type="predicted"/>
<organism evidence="2 3">
    <name type="scientific">Taishania pollutisoli</name>
    <dbReference type="NCBI Taxonomy" id="2766479"/>
    <lineage>
        <taxon>Bacteria</taxon>
        <taxon>Pseudomonadati</taxon>
        <taxon>Bacteroidota</taxon>
        <taxon>Flavobacteriia</taxon>
        <taxon>Flavobacteriales</taxon>
        <taxon>Crocinitomicaceae</taxon>
        <taxon>Taishania</taxon>
    </lineage>
</organism>
<protein>
    <submittedName>
        <fullName evidence="2">Phytoene/squalene synthase family protein</fullName>
    </submittedName>
</protein>
<evidence type="ECO:0000313" key="2">
    <source>
        <dbReference type="EMBL" id="MBC9812360.1"/>
    </source>
</evidence>
<dbReference type="RefSeq" id="WP_216713946.1">
    <property type="nucleotide sequence ID" value="NZ_JACVEL010000004.1"/>
</dbReference>
<dbReference type="AlphaFoldDB" id="A0A8J6PJN2"/>
<dbReference type="InterPro" id="IPR002060">
    <property type="entry name" value="Squ/phyt_synthse"/>
</dbReference>
<dbReference type="GO" id="GO:0016117">
    <property type="term" value="P:carotenoid biosynthetic process"/>
    <property type="evidence" value="ECO:0007669"/>
    <property type="project" value="UniProtKB-ARBA"/>
</dbReference>
<reference evidence="2" key="1">
    <citation type="submission" date="2020-09" db="EMBL/GenBank/DDBJ databases">
        <title>Taishania pollutisoli gen. nov., sp. nov., Isolated from Tetrabromobisphenol A-Contaminated Soil.</title>
        <authorList>
            <person name="Chen Q."/>
        </authorList>
    </citation>
    <scope>NUCLEOTIDE SEQUENCE</scope>
    <source>
        <strain evidence="2">CZZ-1</strain>
    </source>
</reference>
<dbReference type="InterPro" id="IPR033904">
    <property type="entry name" value="Trans_IPPS_HH"/>
</dbReference>